<dbReference type="NCBIfam" id="TIGR00202">
    <property type="entry name" value="csrA"/>
    <property type="match status" value="1"/>
</dbReference>
<keyword evidence="2 5" id="KW-0678">Repressor</keyword>
<dbReference type="GO" id="GO:0006402">
    <property type="term" value="P:mRNA catabolic process"/>
    <property type="evidence" value="ECO:0007669"/>
    <property type="project" value="InterPro"/>
</dbReference>
<evidence type="ECO:0000256" key="2">
    <source>
        <dbReference type="ARBA" id="ARBA00022491"/>
    </source>
</evidence>
<comment type="subunit">
    <text evidence="5">Homodimer; the beta-strands of each monomer intercalate to form a hydrophobic core, while the alpha-helices form wings that extend away from the core.</text>
</comment>
<dbReference type="SUPFAM" id="SSF117130">
    <property type="entry name" value="CsrA-like"/>
    <property type="match status" value="1"/>
</dbReference>
<dbReference type="GO" id="GO:0006109">
    <property type="term" value="P:regulation of carbohydrate metabolic process"/>
    <property type="evidence" value="ECO:0007669"/>
    <property type="project" value="InterPro"/>
</dbReference>
<feature type="region of interest" description="Disordered" evidence="6">
    <location>
        <begin position="69"/>
        <end position="137"/>
    </location>
</feature>
<dbReference type="GO" id="GO:0005829">
    <property type="term" value="C:cytosol"/>
    <property type="evidence" value="ECO:0007669"/>
    <property type="project" value="TreeGrafter"/>
</dbReference>
<evidence type="ECO:0000256" key="1">
    <source>
        <dbReference type="ARBA" id="ARBA00022490"/>
    </source>
</evidence>
<sequence>MLVLTRRTGESVRIGDEVTVTVLDIRGDVVRVGIQAPRSVTVHRDEVYRELRKANEQAARSVDEGAALLTDALRNRGQGPVPGPARLAVDTAPTPGPVPTPPAPARPVPTPPVPGPPVPGPARPADPRHPTPRPPGT</sequence>
<accession>A0A421AVN7</accession>
<comment type="function">
    <text evidence="5">A translational regulator that binds mRNA to regulate translation initiation and/or mRNA stability. Usually binds in the 5'-UTR at or near the Shine-Dalgarno sequence preventing ribosome-binding, thus repressing translation. Its main target seems to be the major flagellin gene, while its function is anatagonized by FliW.</text>
</comment>
<dbReference type="PANTHER" id="PTHR34984">
    <property type="entry name" value="CARBON STORAGE REGULATOR"/>
    <property type="match status" value="1"/>
</dbReference>
<name>A0A421AVN7_9PSEU</name>
<dbReference type="Gene3D" id="2.60.40.4380">
    <property type="entry name" value="Translational regulator CsrA"/>
    <property type="match status" value="1"/>
</dbReference>
<keyword evidence="4 5" id="KW-0694">RNA-binding</keyword>
<evidence type="ECO:0000256" key="3">
    <source>
        <dbReference type="ARBA" id="ARBA00022845"/>
    </source>
</evidence>
<protein>
    <recommendedName>
        <fullName evidence="5">Translational regulator CsrA</fullName>
    </recommendedName>
</protein>
<evidence type="ECO:0000256" key="5">
    <source>
        <dbReference type="HAMAP-Rule" id="MF_00167"/>
    </source>
</evidence>
<dbReference type="Pfam" id="PF02599">
    <property type="entry name" value="CsrA"/>
    <property type="match status" value="1"/>
</dbReference>
<dbReference type="FunFam" id="2.60.40.4380:FF:000002">
    <property type="entry name" value="Translational regulator CsrA"/>
    <property type="match status" value="1"/>
</dbReference>
<proteinExistence type="inferred from homology"/>
<gene>
    <name evidence="5" type="primary">csrA</name>
    <name evidence="7" type="ORF">CLV68_6595</name>
</gene>
<feature type="compositionally biased region" description="Pro residues" evidence="6">
    <location>
        <begin position="94"/>
        <end position="124"/>
    </location>
</feature>
<dbReference type="PANTHER" id="PTHR34984:SF1">
    <property type="entry name" value="CARBON STORAGE REGULATOR"/>
    <property type="match status" value="1"/>
</dbReference>
<evidence type="ECO:0000256" key="6">
    <source>
        <dbReference type="SAM" id="MobiDB-lite"/>
    </source>
</evidence>
<dbReference type="RefSeq" id="WP_425454896.1">
    <property type="nucleotide sequence ID" value="NZ_RCDD01000011.1"/>
</dbReference>
<dbReference type="GO" id="GO:0045947">
    <property type="term" value="P:negative regulation of translational initiation"/>
    <property type="evidence" value="ECO:0007669"/>
    <property type="project" value="UniProtKB-UniRule"/>
</dbReference>
<comment type="caution">
    <text evidence="7">The sequence shown here is derived from an EMBL/GenBank/DDBJ whole genome shotgun (WGS) entry which is preliminary data.</text>
</comment>
<dbReference type="InterPro" id="IPR003751">
    <property type="entry name" value="CsrA"/>
</dbReference>
<dbReference type="AlphaFoldDB" id="A0A421AVN7"/>
<keyword evidence="8" id="KW-1185">Reference proteome</keyword>
<evidence type="ECO:0000313" key="8">
    <source>
        <dbReference type="Proteomes" id="UP000282454"/>
    </source>
</evidence>
<keyword evidence="1 5" id="KW-0963">Cytoplasm</keyword>
<dbReference type="InterPro" id="IPR036107">
    <property type="entry name" value="CsrA_sf"/>
</dbReference>
<comment type="similarity">
    <text evidence="5">Belongs to the CsrA/RsmA family.</text>
</comment>
<evidence type="ECO:0000256" key="4">
    <source>
        <dbReference type="ARBA" id="ARBA00022884"/>
    </source>
</evidence>
<organism evidence="7 8">
    <name type="scientific">Actinokineospora cianjurensis</name>
    <dbReference type="NCBI Taxonomy" id="585224"/>
    <lineage>
        <taxon>Bacteria</taxon>
        <taxon>Bacillati</taxon>
        <taxon>Actinomycetota</taxon>
        <taxon>Actinomycetes</taxon>
        <taxon>Pseudonocardiales</taxon>
        <taxon>Pseudonocardiaceae</taxon>
        <taxon>Actinokineospora</taxon>
    </lineage>
</organism>
<dbReference type="GO" id="GO:0048027">
    <property type="term" value="F:mRNA 5'-UTR binding"/>
    <property type="evidence" value="ECO:0007669"/>
    <property type="project" value="UniProtKB-UniRule"/>
</dbReference>
<dbReference type="EMBL" id="RCDD01000011">
    <property type="protein sequence ID" value="RLK53672.1"/>
    <property type="molecule type" value="Genomic_DNA"/>
</dbReference>
<keyword evidence="5" id="KW-1005">Bacterial flagellum biogenesis</keyword>
<dbReference type="GO" id="GO:1902208">
    <property type="term" value="P:regulation of bacterial-type flagellum assembly"/>
    <property type="evidence" value="ECO:0007669"/>
    <property type="project" value="UniProtKB-UniRule"/>
</dbReference>
<dbReference type="HAMAP" id="MF_00167">
    <property type="entry name" value="CsrA"/>
    <property type="match status" value="1"/>
</dbReference>
<evidence type="ECO:0000313" key="7">
    <source>
        <dbReference type="EMBL" id="RLK53672.1"/>
    </source>
</evidence>
<comment type="subcellular location">
    <subcellularLocation>
        <location evidence="5">Cytoplasm</location>
    </subcellularLocation>
</comment>
<dbReference type="NCBIfam" id="NF002469">
    <property type="entry name" value="PRK01712.1"/>
    <property type="match status" value="1"/>
</dbReference>
<dbReference type="Proteomes" id="UP000282454">
    <property type="component" value="Unassembled WGS sequence"/>
</dbReference>
<reference evidence="7 8" key="1">
    <citation type="submission" date="2018-10" db="EMBL/GenBank/DDBJ databases">
        <title>Genomic Encyclopedia of Archaeal and Bacterial Type Strains, Phase II (KMG-II): from individual species to whole genera.</title>
        <authorList>
            <person name="Goeker M."/>
        </authorList>
    </citation>
    <scope>NUCLEOTIDE SEQUENCE [LARGE SCALE GENOMIC DNA]</scope>
    <source>
        <strain evidence="7 8">DSM 45657</strain>
    </source>
</reference>
<dbReference type="GO" id="GO:0044781">
    <property type="term" value="P:bacterial-type flagellum organization"/>
    <property type="evidence" value="ECO:0007669"/>
    <property type="project" value="UniProtKB-KW"/>
</dbReference>
<keyword evidence="3 5" id="KW-0810">Translation regulation</keyword>